<evidence type="ECO:0008006" key="3">
    <source>
        <dbReference type="Google" id="ProtNLM"/>
    </source>
</evidence>
<proteinExistence type="predicted"/>
<dbReference type="EMBL" id="JACEGA010000001">
    <property type="protein sequence ID" value="MBB2181447.1"/>
    <property type="molecule type" value="Genomic_DNA"/>
</dbReference>
<dbReference type="Proteomes" id="UP000574276">
    <property type="component" value="Unassembled WGS sequence"/>
</dbReference>
<name>A0A839JW09_9FIRM</name>
<dbReference type="RefSeq" id="WP_228351225.1">
    <property type="nucleotide sequence ID" value="NZ_JACEGA010000001.1"/>
</dbReference>
<reference evidence="1 2" key="1">
    <citation type="submission" date="2020-07" db="EMBL/GenBank/DDBJ databases">
        <title>Characterization and genome sequencing of isolate MD1, a novel member within the family Lachnospiraceae.</title>
        <authorList>
            <person name="Rettenmaier R."/>
            <person name="Di Bello L."/>
            <person name="Zinser C."/>
            <person name="Scheitz K."/>
            <person name="Liebl W."/>
            <person name="Zverlov V."/>
        </authorList>
    </citation>
    <scope>NUCLEOTIDE SEQUENCE [LARGE SCALE GENOMIC DNA]</scope>
    <source>
        <strain evidence="1 2">MD1</strain>
    </source>
</reference>
<organism evidence="1 2">
    <name type="scientific">Variimorphobacter saccharofermentans</name>
    <dbReference type="NCBI Taxonomy" id="2755051"/>
    <lineage>
        <taxon>Bacteria</taxon>
        <taxon>Bacillati</taxon>
        <taxon>Bacillota</taxon>
        <taxon>Clostridia</taxon>
        <taxon>Lachnospirales</taxon>
        <taxon>Lachnospiraceae</taxon>
        <taxon>Variimorphobacter</taxon>
    </lineage>
</organism>
<protein>
    <recommendedName>
        <fullName evidence="3">FunZ protein</fullName>
    </recommendedName>
</protein>
<accession>A0A839JW09</accession>
<dbReference type="NCBIfam" id="NF047389">
    <property type="entry name" value="ATPase_Sll1717"/>
    <property type="match status" value="1"/>
</dbReference>
<sequence>MISDVKLSEIFIGKADGSDESQIDDFSNLFYRGNNKYDELANSSNKFILTGRKGTGKTILAKYHEMIQNNKGIFSKTVTKDDIILKKLVEMGSAKLTREEQRNFIKYAILTEIGELIIQNEAKCKKNLCSCKDKKLRKELKHHLRELKNVLNFRYRSFDNFVQSSLEQSAATEEELEGSLSSTLSLARSLRRASQSKKMLYTKSNYLTLINSLTDKIALLTTYNPITLIFDDLDEYDSSLNEDNINFLVDFLNITKKINQNVLKKDKKNNRIIVLIRQDILSTLNSNSHNISKLLQDSTIYLNWLIKMEGKPSDNPLIDLVITKIQRSNQRLWEYKKEEIFKMFFPDKIMKKPTLTYLYENSFGRPRDIVNYLEIIRQEFPDKTSFEASCFTAMEMRYSTRFLEELQNELYIHYPREFINECIKVFDLLHRVTFQKEHVEQVLTEYGNQLTHLKDASEFIGCMYKFGAIGMRIKVDIVSKKNKSKQTGYKCYWGYREDGRVNPDYNAEFIIHYGLKKSLIG</sequence>
<dbReference type="AlphaFoldDB" id="A0A839JW09"/>
<comment type="caution">
    <text evidence="1">The sequence shown here is derived from an EMBL/GenBank/DDBJ whole genome shotgun (WGS) entry which is preliminary data.</text>
</comment>
<keyword evidence="2" id="KW-1185">Reference proteome</keyword>
<evidence type="ECO:0000313" key="1">
    <source>
        <dbReference type="EMBL" id="MBB2181447.1"/>
    </source>
</evidence>
<evidence type="ECO:0000313" key="2">
    <source>
        <dbReference type="Proteomes" id="UP000574276"/>
    </source>
</evidence>
<dbReference type="InterPro" id="IPR059206">
    <property type="entry name" value="Sll1717-like"/>
</dbReference>
<gene>
    <name evidence="1" type="ORF">H0486_00875</name>
</gene>